<dbReference type="PROSITE" id="PS50048">
    <property type="entry name" value="ZN2_CY6_FUNGAL_2"/>
    <property type="match status" value="1"/>
</dbReference>
<dbReference type="eggNOG" id="ENOG502QTEH">
    <property type="taxonomic scope" value="Eukaryota"/>
</dbReference>
<feature type="region of interest" description="Disordered" evidence="8">
    <location>
        <begin position="667"/>
        <end position="691"/>
    </location>
</feature>
<dbReference type="InterPro" id="IPR052202">
    <property type="entry name" value="Yeast_MetPath_Reg"/>
</dbReference>
<dbReference type="Proteomes" id="UP000016923">
    <property type="component" value="Unassembled WGS sequence"/>
</dbReference>
<keyword evidence="2" id="KW-0479">Metal-binding</keyword>
<dbReference type="Gene3D" id="4.10.240.10">
    <property type="entry name" value="Zn(2)-C6 fungal-type DNA-binding domain"/>
    <property type="match status" value="1"/>
</dbReference>
<dbReference type="GO" id="GO:0008270">
    <property type="term" value="F:zinc ion binding"/>
    <property type="evidence" value="ECO:0007669"/>
    <property type="project" value="InterPro"/>
</dbReference>
<evidence type="ECO:0000256" key="6">
    <source>
        <dbReference type="ARBA" id="ARBA00023163"/>
    </source>
</evidence>
<evidence type="ECO:0000313" key="10">
    <source>
        <dbReference type="EMBL" id="EPE02780.1"/>
    </source>
</evidence>
<feature type="region of interest" description="Disordered" evidence="8">
    <location>
        <begin position="1"/>
        <end position="70"/>
    </location>
</feature>
<feature type="region of interest" description="Disordered" evidence="8">
    <location>
        <begin position="340"/>
        <end position="395"/>
    </location>
</feature>
<evidence type="ECO:0000256" key="4">
    <source>
        <dbReference type="ARBA" id="ARBA00023015"/>
    </source>
</evidence>
<keyword evidence="4" id="KW-0805">Transcription regulation</keyword>
<evidence type="ECO:0000256" key="1">
    <source>
        <dbReference type="ARBA" id="ARBA00004123"/>
    </source>
</evidence>
<dbReference type="AlphaFoldDB" id="S3CQ87"/>
<feature type="compositionally biased region" description="Low complexity" evidence="8">
    <location>
        <begin position="877"/>
        <end position="893"/>
    </location>
</feature>
<feature type="compositionally biased region" description="Low complexity" evidence="8">
    <location>
        <begin position="354"/>
        <end position="383"/>
    </location>
</feature>
<dbReference type="GO" id="GO:0045944">
    <property type="term" value="P:positive regulation of transcription by RNA polymerase II"/>
    <property type="evidence" value="ECO:0007669"/>
    <property type="project" value="TreeGrafter"/>
</dbReference>
<evidence type="ECO:0000256" key="2">
    <source>
        <dbReference type="ARBA" id="ARBA00022723"/>
    </source>
</evidence>
<dbReference type="Pfam" id="PF04082">
    <property type="entry name" value="Fungal_trans"/>
    <property type="match status" value="1"/>
</dbReference>
<protein>
    <submittedName>
        <fullName evidence="10">Fungal specific transcription factor</fullName>
    </submittedName>
</protein>
<dbReference type="CDD" id="cd00067">
    <property type="entry name" value="GAL4"/>
    <property type="match status" value="1"/>
</dbReference>
<dbReference type="InterPro" id="IPR007219">
    <property type="entry name" value="XnlR_reg_dom"/>
</dbReference>
<evidence type="ECO:0000313" key="11">
    <source>
        <dbReference type="Proteomes" id="UP000016923"/>
    </source>
</evidence>
<dbReference type="InterPro" id="IPR036864">
    <property type="entry name" value="Zn2-C6_fun-type_DNA-bd_sf"/>
</dbReference>
<organism evidence="10 11">
    <name type="scientific">Ophiostoma piceae (strain UAMH 11346)</name>
    <name type="common">Sap stain fungus</name>
    <dbReference type="NCBI Taxonomy" id="1262450"/>
    <lineage>
        <taxon>Eukaryota</taxon>
        <taxon>Fungi</taxon>
        <taxon>Dikarya</taxon>
        <taxon>Ascomycota</taxon>
        <taxon>Pezizomycotina</taxon>
        <taxon>Sordariomycetes</taxon>
        <taxon>Sordariomycetidae</taxon>
        <taxon>Ophiostomatales</taxon>
        <taxon>Ophiostomataceae</taxon>
        <taxon>Ophiostoma</taxon>
    </lineage>
</organism>
<feature type="region of interest" description="Disordered" evidence="8">
    <location>
        <begin position="229"/>
        <end position="248"/>
    </location>
</feature>
<feature type="region of interest" description="Disordered" evidence="8">
    <location>
        <begin position="828"/>
        <end position="893"/>
    </location>
</feature>
<gene>
    <name evidence="10" type="ORF">F503_08543</name>
</gene>
<dbReference type="PROSITE" id="PS00463">
    <property type="entry name" value="ZN2_CY6_FUNGAL_1"/>
    <property type="match status" value="1"/>
</dbReference>
<dbReference type="STRING" id="1262450.S3CQ87"/>
<name>S3CQ87_OPHP1</name>
<dbReference type="GO" id="GO:0000981">
    <property type="term" value="F:DNA-binding transcription factor activity, RNA polymerase II-specific"/>
    <property type="evidence" value="ECO:0007669"/>
    <property type="project" value="InterPro"/>
</dbReference>
<dbReference type="HOGENOM" id="CLU_011881_1_0_1"/>
<evidence type="ECO:0000256" key="7">
    <source>
        <dbReference type="ARBA" id="ARBA00023242"/>
    </source>
</evidence>
<reference evidence="10 11" key="1">
    <citation type="journal article" date="2013" name="BMC Genomics">
        <title>The genome and transcriptome of the pine saprophyte Ophiostoma piceae, and a comparison with the bark beetle-associated pine pathogen Grosmannia clavigera.</title>
        <authorList>
            <person name="Haridas S."/>
            <person name="Wang Y."/>
            <person name="Lim L."/>
            <person name="Massoumi Alamouti S."/>
            <person name="Jackman S."/>
            <person name="Docking R."/>
            <person name="Robertson G."/>
            <person name="Birol I."/>
            <person name="Bohlmann J."/>
            <person name="Breuil C."/>
        </authorList>
    </citation>
    <scope>NUCLEOTIDE SEQUENCE [LARGE SCALE GENOMIC DNA]</scope>
    <source>
        <strain evidence="10 11">UAMH 11346</strain>
    </source>
</reference>
<feature type="region of interest" description="Disordered" evidence="8">
    <location>
        <begin position="158"/>
        <end position="224"/>
    </location>
</feature>
<feature type="compositionally biased region" description="Low complexity" evidence="8">
    <location>
        <begin position="18"/>
        <end position="63"/>
    </location>
</feature>
<keyword evidence="3" id="KW-0862">Zinc</keyword>
<sequence>MEAHMARFRVPAGKAVDTASAGPAALSSAASASSAPPATASSTTASTTAPSSTPPSRAAPPSARGGDSTPAADRIIACERCRCYKKRCSKTPPACTACVAAGRPCSLASAVPTSLRGLRARLAWLEQFIERRALLGDAVMMSQVSTGSDLDTMANAALSASASPSNPSPATTATTATSINAPTSAATTHSPLHIKRSRDDTNDDSSMTGTSPAGTASASAASPIAKRIRTEPDDVPAPRQSYIPPSLQQTTDPWMREALVLVDAYFRDVNRSYPFLDRAWVFDVLEQKGRDVMNTAAPSFNGMHGINMNPSSATTSPDRSIDAMMVYLVMAIGRTTLQRTGKLPPDDVVSNFNTPSTPAPTSLDPTATTPTAAPTSAPDLSAPGNAPVISTPASTPTGSVMNWRPVSYEAVLALCLSEEETTDVVQLLLLLALYSLYNSCGPSTRPIVDMLARQAIRLGLTQRHLADETLPPSITERNRRIVWCIYVLDGMVCLATGMPAVLDDATVDLPLPSITVDEFASPDRPEHTTTLQAARQLIDMAKLQHAVLRAVRARQSWTNTGSGTAPVPPSFFSPPTSLSQLASRGSPAPSDFSSSSLASTHALRTAIEDWYSNGCLLRSHAEADDLRIHVTIPWLAARYYNILMLLYFPTSSGHPSPVAPMSALHLQRARTGSSGRSAGRKGRNSRPPSLSPSLLSLAQKHVQANAVRFQQRQIPLNHLTLCCIFPVLFIFFHHVNAHRPGDPPLEFRPEIDICADMMAAYPTQWPQAHRGAAIAKQLGVLVASTSSPTRAWPPTSSDRAWFRSVRLSLDELAQQVLGRGSAYRLIPEDDEDDDYYEDEDASDDAARNMAASHRNPYIRPPGQPPMHLSGLPPPQLPSLDGRSMPSSSSRLPPLTSIASVASAASVASSAPTTPYTDDPARVFNVGGSLGLTPDQASPASGDFSFMGFL</sequence>
<feature type="compositionally biased region" description="Low complexity" evidence="8">
    <location>
        <begin position="205"/>
        <end position="224"/>
    </location>
</feature>
<keyword evidence="11" id="KW-1185">Reference proteome</keyword>
<dbReference type="SMART" id="SM00906">
    <property type="entry name" value="Fungal_trans"/>
    <property type="match status" value="1"/>
</dbReference>
<feature type="compositionally biased region" description="Low complexity" evidence="8">
    <location>
        <begin position="158"/>
        <end position="188"/>
    </location>
</feature>
<feature type="compositionally biased region" description="Acidic residues" evidence="8">
    <location>
        <begin position="828"/>
        <end position="843"/>
    </location>
</feature>
<feature type="domain" description="Zn(2)-C6 fungal-type" evidence="9">
    <location>
        <begin position="77"/>
        <end position="107"/>
    </location>
</feature>
<dbReference type="PANTHER" id="PTHR47782">
    <property type="entry name" value="ZN(II)2CYS6 TRANSCRIPTION FACTOR (EUROFUNG)-RELATED"/>
    <property type="match status" value="1"/>
</dbReference>
<dbReference type="SUPFAM" id="SSF57701">
    <property type="entry name" value="Zn2/Cys6 DNA-binding domain"/>
    <property type="match status" value="1"/>
</dbReference>
<dbReference type="GO" id="GO:0005634">
    <property type="term" value="C:nucleus"/>
    <property type="evidence" value="ECO:0007669"/>
    <property type="project" value="UniProtKB-SubCell"/>
</dbReference>
<dbReference type="OMA" id="VQWIANT"/>
<dbReference type="CDD" id="cd12148">
    <property type="entry name" value="fungal_TF_MHR"/>
    <property type="match status" value="1"/>
</dbReference>
<dbReference type="GO" id="GO:0006351">
    <property type="term" value="P:DNA-templated transcription"/>
    <property type="evidence" value="ECO:0007669"/>
    <property type="project" value="InterPro"/>
</dbReference>
<dbReference type="OrthoDB" id="6612291at2759"/>
<accession>S3CQ87</accession>
<keyword evidence="5" id="KW-0238">DNA-binding</keyword>
<comment type="subcellular location">
    <subcellularLocation>
        <location evidence="1">Nucleus</location>
    </subcellularLocation>
</comment>
<evidence type="ECO:0000256" key="5">
    <source>
        <dbReference type="ARBA" id="ARBA00023125"/>
    </source>
</evidence>
<dbReference type="GO" id="GO:0043565">
    <property type="term" value="F:sequence-specific DNA binding"/>
    <property type="evidence" value="ECO:0007669"/>
    <property type="project" value="TreeGrafter"/>
</dbReference>
<evidence type="ECO:0000256" key="3">
    <source>
        <dbReference type="ARBA" id="ARBA00022833"/>
    </source>
</evidence>
<dbReference type="InterPro" id="IPR001138">
    <property type="entry name" value="Zn2Cys6_DnaBD"/>
</dbReference>
<evidence type="ECO:0000259" key="9">
    <source>
        <dbReference type="PROSITE" id="PS50048"/>
    </source>
</evidence>
<dbReference type="PANTHER" id="PTHR47782:SF7">
    <property type="entry name" value="PROTEIN STB5"/>
    <property type="match status" value="1"/>
</dbReference>
<dbReference type="EMBL" id="KE148174">
    <property type="protein sequence ID" value="EPE02780.1"/>
    <property type="molecule type" value="Genomic_DNA"/>
</dbReference>
<dbReference type="VEuPathDB" id="FungiDB:F503_08543"/>
<keyword evidence="6" id="KW-0804">Transcription</keyword>
<proteinExistence type="predicted"/>
<keyword evidence="7" id="KW-0539">Nucleus</keyword>
<evidence type="ECO:0000256" key="8">
    <source>
        <dbReference type="SAM" id="MobiDB-lite"/>
    </source>
</evidence>